<proteinExistence type="predicted"/>
<dbReference type="RefSeq" id="WP_379885535.1">
    <property type="nucleotide sequence ID" value="NZ_JBHSDI010000007.1"/>
</dbReference>
<dbReference type="SUPFAM" id="SSF46785">
    <property type="entry name" value="Winged helix' DNA-binding domain"/>
    <property type="match status" value="1"/>
</dbReference>
<dbReference type="Proteomes" id="UP001595798">
    <property type="component" value="Unassembled WGS sequence"/>
</dbReference>
<dbReference type="Pfam" id="PF03551">
    <property type="entry name" value="PadR"/>
    <property type="match status" value="1"/>
</dbReference>
<comment type="caution">
    <text evidence="3">The sequence shown here is derived from an EMBL/GenBank/DDBJ whole genome shotgun (WGS) entry which is preliminary data.</text>
</comment>
<dbReference type="EMBL" id="JBHSDI010000007">
    <property type="protein sequence ID" value="MFC4258167.1"/>
    <property type="molecule type" value="Genomic_DNA"/>
</dbReference>
<gene>
    <name evidence="3" type="ORF">ACFOZ5_03870</name>
</gene>
<dbReference type="InterPro" id="IPR036390">
    <property type="entry name" value="WH_DNA-bd_sf"/>
</dbReference>
<evidence type="ECO:0000259" key="1">
    <source>
        <dbReference type="Pfam" id="PF03551"/>
    </source>
</evidence>
<dbReference type="InterPro" id="IPR005149">
    <property type="entry name" value="Tscrpt_reg_PadR_N"/>
</dbReference>
<protein>
    <submittedName>
        <fullName evidence="3">PadR family transcriptional regulator</fullName>
    </submittedName>
</protein>
<keyword evidence="4" id="KW-1185">Reference proteome</keyword>
<dbReference type="Gene3D" id="1.10.10.10">
    <property type="entry name" value="Winged helix-like DNA-binding domain superfamily/Winged helix DNA-binding domain"/>
    <property type="match status" value="1"/>
</dbReference>
<organism evidence="3 4">
    <name type="scientific">Marinobacter lacisalsi</name>
    <dbReference type="NCBI Taxonomy" id="475979"/>
    <lineage>
        <taxon>Bacteria</taxon>
        <taxon>Pseudomonadati</taxon>
        <taxon>Pseudomonadota</taxon>
        <taxon>Gammaproteobacteria</taxon>
        <taxon>Pseudomonadales</taxon>
        <taxon>Marinobacteraceae</taxon>
        <taxon>Marinobacter</taxon>
    </lineage>
</organism>
<dbReference type="PANTHER" id="PTHR43252">
    <property type="entry name" value="TRANSCRIPTIONAL REGULATOR YQJI"/>
    <property type="match status" value="1"/>
</dbReference>
<dbReference type="Gene3D" id="6.10.140.190">
    <property type="match status" value="1"/>
</dbReference>
<dbReference type="PANTHER" id="PTHR43252:SF4">
    <property type="entry name" value="TRANSCRIPTIONAL REGULATORY PROTEIN"/>
    <property type="match status" value="1"/>
</dbReference>
<accession>A0ABV8QF37</accession>
<name>A0ABV8QF37_9GAMM</name>
<feature type="domain" description="Transcription regulator PadR N-terminal" evidence="1">
    <location>
        <begin position="7"/>
        <end position="80"/>
    </location>
</feature>
<reference evidence="4" key="1">
    <citation type="journal article" date="2019" name="Int. J. Syst. Evol. Microbiol.">
        <title>The Global Catalogue of Microorganisms (GCM) 10K type strain sequencing project: providing services to taxonomists for standard genome sequencing and annotation.</title>
        <authorList>
            <consortium name="The Broad Institute Genomics Platform"/>
            <consortium name="The Broad Institute Genome Sequencing Center for Infectious Disease"/>
            <person name="Wu L."/>
            <person name="Ma J."/>
        </authorList>
    </citation>
    <scope>NUCLEOTIDE SEQUENCE [LARGE SCALE GENOMIC DNA]</scope>
    <source>
        <strain evidence="4">CECT 7297</strain>
    </source>
</reference>
<dbReference type="InterPro" id="IPR018309">
    <property type="entry name" value="Tscrpt_reg_PadR_C"/>
</dbReference>
<evidence type="ECO:0000313" key="3">
    <source>
        <dbReference type="EMBL" id="MFC4258167.1"/>
    </source>
</evidence>
<dbReference type="InterPro" id="IPR036388">
    <property type="entry name" value="WH-like_DNA-bd_sf"/>
</dbReference>
<sequence length="183" mass="21100">MSLKYAVLAALHEQPATGYDLTRNFRTRMANVWNASHQQIYRELAKMTEEGLLEVEEVPQESRPDRKLYRLSDAGTASLATWLAEPQGRPPTRDPLLVKLFGGDLVDPASLREEIERHRRNWQEELGRYQDIEAEYFSKPEQVPFRFRLQHLALRKGILAMEANLAWADEVAGVLKDELTSRP</sequence>
<evidence type="ECO:0000259" key="2">
    <source>
        <dbReference type="Pfam" id="PF10400"/>
    </source>
</evidence>
<feature type="domain" description="Transcription regulator PadR C-terminal" evidence="2">
    <location>
        <begin position="92"/>
        <end position="175"/>
    </location>
</feature>
<evidence type="ECO:0000313" key="4">
    <source>
        <dbReference type="Proteomes" id="UP001595798"/>
    </source>
</evidence>
<dbReference type="Pfam" id="PF10400">
    <property type="entry name" value="Vir_act_alpha_C"/>
    <property type="match status" value="1"/>
</dbReference>